<organism evidence="2 3">
    <name type="scientific">Agaricus bisporus var. burnettii</name>
    <dbReference type="NCBI Taxonomy" id="192524"/>
    <lineage>
        <taxon>Eukaryota</taxon>
        <taxon>Fungi</taxon>
        <taxon>Dikarya</taxon>
        <taxon>Basidiomycota</taxon>
        <taxon>Agaricomycotina</taxon>
        <taxon>Agaricomycetes</taxon>
        <taxon>Agaricomycetidae</taxon>
        <taxon>Agaricales</taxon>
        <taxon>Agaricineae</taxon>
        <taxon>Agaricaceae</taxon>
        <taxon>Agaricus</taxon>
    </lineage>
</organism>
<comment type="caution">
    <text evidence="2">The sequence shown here is derived from an EMBL/GenBank/DDBJ whole genome shotgun (WGS) entry which is preliminary data.</text>
</comment>
<evidence type="ECO:0000313" key="3">
    <source>
        <dbReference type="Proteomes" id="UP000629468"/>
    </source>
</evidence>
<sequence>MPRGSQSKSNGSSSRSSNNNKGSSSNNNNNNANANSGATRSNNSYYKAYGGWPNFMHSHGLKPWDLDDVEEGRAILEGMKAYDREEGEN</sequence>
<protein>
    <submittedName>
        <fullName evidence="2">Uncharacterized protein</fullName>
    </submittedName>
</protein>
<feature type="region of interest" description="Disordered" evidence="1">
    <location>
        <begin position="1"/>
        <end position="49"/>
    </location>
</feature>
<reference evidence="2 3" key="1">
    <citation type="journal article" name="Sci. Rep.">
        <title>Telomere-to-telomere assembled and centromere annotated genomes of the two main subspecies of the button mushroom Agaricus bisporus reveal especially polymorphic chromosome ends.</title>
        <authorList>
            <person name="Sonnenberg A.S.M."/>
            <person name="Sedaghat-Telgerd N."/>
            <person name="Lavrijssen B."/>
            <person name="Ohm R.A."/>
            <person name="Hendrickx P.M."/>
            <person name="Scholtmeijer K."/>
            <person name="Baars J.J.P."/>
            <person name="van Peer A."/>
        </authorList>
    </citation>
    <scope>NUCLEOTIDE SEQUENCE [LARGE SCALE GENOMIC DNA]</scope>
    <source>
        <strain evidence="2 3">H119_p4</strain>
    </source>
</reference>
<feature type="compositionally biased region" description="Low complexity" evidence="1">
    <location>
        <begin position="1"/>
        <end position="44"/>
    </location>
</feature>
<dbReference type="EMBL" id="JABXXO010000006">
    <property type="protein sequence ID" value="KAF7776590.1"/>
    <property type="molecule type" value="Genomic_DNA"/>
</dbReference>
<gene>
    <name evidence="2" type="ORF">Agabi119p4_4983</name>
</gene>
<dbReference type="AlphaFoldDB" id="A0A8H7F4F0"/>
<dbReference type="Proteomes" id="UP000629468">
    <property type="component" value="Unassembled WGS sequence"/>
</dbReference>
<evidence type="ECO:0000256" key="1">
    <source>
        <dbReference type="SAM" id="MobiDB-lite"/>
    </source>
</evidence>
<name>A0A8H7F4F0_AGABI</name>
<accession>A0A8H7F4F0</accession>
<proteinExistence type="predicted"/>
<evidence type="ECO:0000313" key="2">
    <source>
        <dbReference type="EMBL" id="KAF7776590.1"/>
    </source>
</evidence>